<feature type="region of interest" description="Disordered" evidence="1">
    <location>
        <begin position="1"/>
        <end position="25"/>
    </location>
</feature>
<evidence type="ECO:0000256" key="1">
    <source>
        <dbReference type="SAM" id="MobiDB-lite"/>
    </source>
</evidence>
<evidence type="ECO:0000313" key="3">
    <source>
        <dbReference type="WBParaSite" id="PDA_v2.g7404.t1"/>
    </source>
</evidence>
<name>A0A914QTY9_9BILA</name>
<accession>A0A914QTY9</accession>
<dbReference type="Proteomes" id="UP000887578">
    <property type="component" value="Unplaced"/>
</dbReference>
<reference evidence="3" key="1">
    <citation type="submission" date="2022-11" db="UniProtKB">
        <authorList>
            <consortium name="WormBaseParasite"/>
        </authorList>
    </citation>
    <scope>IDENTIFICATION</scope>
</reference>
<sequence>MRTPVISEQPDIPITSAPSVTTPSSVCTPSVCGTIDIIDGNDATIRPVFHQVPEDCDVLYATCTLPTPDQTVKVGYITMPGDPPTYFVGKQTSGLLFECNSMTKQWVFPGFEDCKLFLP</sequence>
<proteinExistence type="predicted"/>
<protein>
    <submittedName>
        <fullName evidence="3">Uncharacterized protein</fullName>
    </submittedName>
</protein>
<dbReference type="AlphaFoldDB" id="A0A914QTY9"/>
<dbReference type="WBParaSite" id="PDA_v2.g7404.t1">
    <property type="protein sequence ID" value="PDA_v2.g7404.t1"/>
    <property type="gene ID" value="PDA_v2.g7404"/>
</dbReference>
<evidence type="ECO:0000313" key="2">
    <source>
        <dbReference type="Proteomes" id="UP000887578"/>
    </source>
</evidence>
<organism evidence="2 3">
    <name type="scientific">Panagrolaimus davidi</name>
    <dbReference type="NCBI Taxonomy" id="227884"/>
    <lineage>
        <taxon>Eukaryota</taxon>
        <taxon>Metazoa</taxon>
        <taxon>Ecdysozoa</taxon>
        <taxon>Nematoda</taxon>
        <taxon>Chromadorea</taxon>
        <taxon>Rhabditida</taxon>
        <taxon>Tylenchina</taxon>
        <taxon>Panagrolaimomorpha</taxon>
        <taxon>Panagrolaimoidea</taxon>
        <taxon>Panagrolaimidae</taxon>
        <taxon>Panagrolaimus</taxon>
    </lineage>
</organism>
<keyword evidence="2" id="KW-1185">Reference proteome</keyword>